<reference evidence="1" key="2">
    <citation type="submission" date="2021-08" db="EMBL/GenBank/DDBJ databases">
        <authorList>
            <person name="Tani A."/>
            <person name="Ola A."/>
            <person name="Ogura Y."/>
            <person name="Katsura K."/>
            <person name="Hayashi T."/>
        </authorList>
    </citation>
    <scope>NUCLEOTIDE SEQUENCE</scope>
    <source>
        <strain evidence="1">DSM 23674</strain>
    </source>
</reference>
<proteinExistence type="predicted"/>
<evidence type="ECO:0008006" key="3">
    <source>
        <dbReference type="Google" id="ProtNLM"/>
    </source>
</evidence>
<keyword evidence="2" id="KW-1185">Reference proteome</keyword>
<gene>
    <name evidence="1" type="ORF">EKPJFOCH_0663</name>
</gene>
<protein>
    <recommendedName>
        <fullName evidence="3">Toxin-activating lysine-acyltransferase</fullName>
    </recommendedName>
</protein>
<evidence type="ECO:0000313" key="1">
    <source>
        <dbReference type="EMBL" id="GJE54190.1"/>
    </source>
</evidence>
<reference evidence="1" key="1">
    <citation type="journal article" date="2021" name="Front. Microbiol.">
        <title>Comprehensive Comparative Genomics and Phenotyping of Methylobacterium Species.</title>
        <authorList>
            <person name="Alessa O."/>
            <person name="Ogura Y."/>
            <person name="Fujitani Y."/>
            <person name="Takami H."/>
            <person name="Hayashi T."/>
            <person name="Sahin N."/>
            <person name="Tani A."/>
        </authorList>
    </citation>
    <scope>NUCLEOTIDE SEQUENCE</scope>
    <source>
        <strain evidence="1">DSM 23674</strain>
    </source>
</reference>
<dbReference type="EMBL" id="BPRA01000003">
    <property type="protein sequence ID" value="GJE54190.1"/>
    <property type="molecule type" value="Genomic_DNA"/>
</dbReference>
<sequence length="177" mass="19397">MADAAISSDLKLVQLPDANTAVGLAVRFMSGRTAYAELPFGSWSSAICNQVGRGHYAFVTDNTDKVVGYAGWAMTPEAKAEAWADQGVELSDAECREGDCLIMNTWIADTPAVHRFLVDAVRAGARDKKTIYFRRVYDDGRRRVVRIAVNEFVTGHLERNVEAALSAATQDAPLYNH</sequence>
<name>A0ABQ4TFM8_9HYPH</name>
<comment type="caution">
    <text evidence="1">The sequence shown here is derived from an EMBL/GenBank/DDBJ whole genome shotgun (WGS) entry which is preliminary data.</text>
</comment>
<evidence type="ECO:0000313" key="2">
    <source>
        <dbReference type="Proteomes" id="UP001055101"/>
    </source>
</evidence>
<accession>A0ABQ4TFM8</accession>
<dbReference type="Proteomes" id="UP001055101">
    <property type="component" value="Unassembled WGS sequence"/>
</dbReference>
<organism evidence="1 2">
    <name type="scientific">Methylobacterium thuringiense</name>
    <dbReference type="NCBI Taxonomy" id="1003091"/>
    <lineage>
        <taxon>Bacteria</taxon>
        <taxon>Pseudomonadati</taxon>
        <taxon>Pseudomonadota</taxon>
        <taxon>Alphaproteobacteria</taxon>
        <taxon>Hyphomicrobiales</taxon>
        <taxon>Methylobacteriaceae</taxon>
        <taxon>Methylobacterium</taxon>
    </lineage>
</organism>